<dbReference type="InterPro" id="IPR011989">
    <property type="entry name" value="ARM-like"/>
</dbReference>
<proteinExistence type="predicted"/>
<sequence>MDQPKTEGRSRASSLLEGKEPEAVDPEVAAVKQLLRLLDKTSKSYRTYGPHNPVAQKFFDQLYRGLESHLAIYHLLGFVIQRSELYFKDQSVYQPEAEGTSENFAFKLYADGIRELVIYAGVSREDLAFFLGALWGGTGRDGEEDDDDIVTRLWAKNLATITIVTAEEIAKVAGSLDILSPQNAGAMSAPPGRLREIIDQETSRLSKGQGGAGGAGASQRARFQSGLAGFETTEAEMTALQAEITAESRRDSVVYLIEVLSAIFVSEPSEPVLSRCLDVFGQVVRSLLEQGNWTVVNTVLGFLYESEGMRSGLTEAQQARIAQIFSDLGSPEQLKLIETCLNRSAEVGTVDLLPVLLQLKPAAVPGLCGLLANLQFAAHQAVVSDALITLAKETPEPILRGLTDRRPAYVRHLLSILHRWNDPRHVEPVEKIVRYPDPQVRKEVIRLLGHLRPNGSGVKFVGLVGDQDETVRMAALKLLNDGHYTVPFSAWAPLLSAEPFADRSPAEKRAVFQAVRQTSGDEAVPYWQGLLTDWSWTNRKKKEDLALLAAEALGKLATPAALQALELGQAKGGGSVRQACSNALILAAKQQKAKSASMG</sequence>
<feature type="region of interest" description="Disordered" evidence="1">
    <location>
        <begin position="1"/>
        <end position="24"/>
    </location>
</feature>
<dbReference type="Gene3D" id="1.25.10.10">
    <property type="entry name" value="Leucine-rich Repeat Variant"/>
    <property type="match status" value="1"/>
</dbReference>
<dbReference type="Proteomes" id="UP001179121">
    <property type="component" value="Chromosome"/>
</dbReference>
<dbReference type="InterPro" id="IPR016024">
    <property type="entry name" value="ARM-type_fold"/>
</dbReference>
<keyword evidence="3" id="KW-1185">Reference proteome</keyword>
<dbReference type="SUPFAM" id="SSF48371">
    <property type="entry name" value="ARM repeat"/>
    <property type="match status" value="1"/>
</dbReference>
<accession>A0AA86MZV8</accession>
<protein>
    <recommendedName>
        <fullName evidence="4">HEAT repeat domain-containing protein</fullName>
    </recommendedName>
</protein>
<dbReference type="EMBL" id="OX365700">
    <property type="protein sequence ID" value="CAI4032143.1"/>
    <property type="molecule type" value="Genomic_DNA"/>
</dbReference>
<evidence type="ECO:0000313" key="3">
    <source>
        <dbReference type="Proteomes" id="UP001179121"/>
    </source>
</evidence>
<dbReference type="RefSeq" id="WP_289268889.1">
    <property type="nucleotide sequence ID" value="NZ_OX365700.1"/>
</dbReference>
<feature type="compositionally biased region" description="Basic and acidic residues" evidence="1">
    <location>
        <begin position="1"/>
        <end position="10"/>
    </location>
</feature>
<evidence type="ECO:0008006" key="4">
    <source>
        <dbReference type="Google" id="ProtNLM"/>
    </source>
</evidence>
<gene>
    <name evidence="2" type="ORF">DNFV4_02571</name>
</gene>
<dbReference type="AlphaFoldDB" id="A0AA86MZV8"/>
<evidence type="ECO:0000256" key="1">
    <source>
        <dbReference type="SAM" id="MobiDB-lite"/>
    </source>
</evidence>
<dbReference type="KEGG" id="nti:DNFV4_02571"/>
<dbReference type="Pfam" id="PF13646">
    <property type="entry name" value="HEAT_2"/>
    <property type="match status" value="1"/>
</dbReference>
<evidence type="ECO:0000313" key="2">
    <source>
        <dbReference type="EMBL" id="CAI4032143.1"/>
    </source>
</evidence>
<name>A0AA86MZV8_9BACT</name>
<organism evidence="2 3">
    <name type="scientific">Nitrospira tepida</name>
    <dbReference type="NCBI Taxonomy" id="2973512"/>
    <lineage>
        <taxon>Bacteria</taxon>
        <taxon>Pseudomonadati</taxon>
        <taxon>Nitrospirota</taxon>
        <taxon>Nitrospiria</taxon>
        <taxon>Nitrospirales</taxon>
        <taxon>Nitrospiraceae</taxon>
        <taxon>Nitrospira</taxon>
    </lineage>
</organism>
<reference evidence="2" key="1">
    <citation type="submission" date="2022-10" db="EMBL/GenBank/DDBJ databases">
        <authorList>
            <person name="Koch H."/>
        </authorList>
    </citation>
    <scope>NUCLEOTIDE SEQUENCE</scope>
    <source>
        <strain evidence="2">DNF</strain>
    </source>
</reference>